<dbReference type="InterPro" id="IPR010982">
    <property type="entry name" value="Lambda_DNA-bd_dom_sf"/>
</dbReference>
<reference evidence="2 3" key="1">
    <citation type="submission" date="2024-10" db="EMBL/GenBank/DDBJ databases">
        <title>The Natural Products Discovery Center: Release of the First 8490 Sequenced Strains for Exploring Actinobacteria Biosynthetic Diversity.</title>
        <authorList>
            <person name="Kalkreuter E."/>
            <person name="Kautsar S.A."/>
            <person name="Yang D."/>
            <person name="Bader C.D."/>
            <person name="Teijaro C.N."/>
            <person name="Fluegel L."/>
            <person name="Davis C.M."/>
            <person name="Simpson J.R."/>
            <person name="Lauterbach L."/>
            <person name="Steele A.D."/>
            <person name="Gui C."/>
            <person name="Meng S."/>
            <person name="Li G."/>
            <person name="Viehrig K."/>
            <person name="Ye F."/>
            <person name="Su P."/>
            <person name="Kiefer A.F."/>
            <person name="Nichols A."/>
            <person name="Cepeda A.J."/>
            <person name="Yan W."/>
            <person name="Fan B."/>
            <person name="Jiang Y."/>
            <person name="Adhikari A."/>
            <person name="Zheng C.-J."/>
            <person name="Schuster L."/>
            <person name="Cowan T.M."/>
            <person name="Smanski M.J."/>
            <person name="Chevrette M.G."/>
            <person name="De Carvalho L.P.S."/>
            <person name="Shen B."/>
        </authorList>
    </citation>
    <scope>NUCLEOTIDE SEQUENCE [LARGE SCALE GENOMIC DNA]</scope>
    <source>
        <strain evidence="2 3">NPDC002593</strain>
    </source>
</reference>
<comment type="caution">
    <text evidence="2">The sequence shown here is derived from an EMBL/GenBank/DDBJ whole genome shotgun (WGS) entry which is preliminary data.</text>
</comment>
<sequence length="296" mass="33597">MAAEFFRISGLDNIVAERGPTALRIVVGGQLRKLRVAADISPEQAGDRIRGSHAKISRLELGRTSFKERDVRDLLNLYGVRDPAEVESFLRLVRRANEPGWWHRYGDLMPSWFETYLGLEHAALSIRTFEAQLVPGLLQTEAYARAVVALGHENVEATRRVELRKRRQELLDRASGPTLWAILDESVLHRPIGSTKVLRDQLEHLVRMSEDNLRVTIQVLPYSAGGHAALGGSFTMLRFAEDELPDMVYTEQLTSSLYLDRQNDLENYRRVMDRISVQAETPDRSREILRAAAAQL</sequence>
<protein>
    <submittedName>
        <fullName evidence="2">Helix-turn-helix domain-containing protein</fullName>
    </submittedName>
</protein>
<dbReference type="SUPFAM" id="SSF47413">
    <property type="entry name" value="lambda repressor-like DNA-binding domains"/>
    <property type="match status" value="1"/>
</dbReference>
<dbReference type="RefSeq" id="WP_387402404.1">
    <property type="nucleotide sequence ID" value="NZ_JBIAQY010000001.1"/>
</dbReference>
<accession>A0ABW6RR16</accession>
<evidence type="ECO:0000259" key="1">
    <source>
        <dbReference type="PROSITE" id="PS50943"/>
    </source>
</evidence>
<feature type="domain" description="HTH cro/C1-type" evidence="1">
    <location>
        <begin position="31"/>
        <end position="86"/>
    </location>
</feature>
<organism evidence="2 3">
    <name type="scientific">Nocardia jiangxiensis</name>
    <dbReference type="NCBI Taxonomy" id="282685"/>
    <lineage>
        <taxon>Bacteria</taxon>
        <taxon>Bacillati</taxon>
        <taxon>Actinomycetota</taxon>
        <taxon>Actinomycetes</taxon>
        <taxon>Mycobacteriales</taxon>
        <taxon>Nocardiaceae</taxon>
        <taxon>Nocardia</taxon>
    </lineage>
</organism>
<dbReference type="EMBL" id="JBIAQY010000001">
    <property type="protein sequence ID" value="MFF3566422.1"/>
    <property type="molecule type" value="Genomic_DNA"/>
</dbReference>
<name>A0ABW6RR16_9NOCA</name>
<gene>
    <name evidence="2" type="ORF">ACFYXQ_01415</name>
</gene>
<proteinExistence type="predicted"/>
<evidence type="ECO:0000313" key="2">
    <source>
        <dbReference type="EMBL" id="MFF3566422.1"/>
    </source>
</evidence>
<keyword evidence="3" id="KW-1185">Reference proteome</keyword>
<dbReference type="CDD" id="cd00093">
    <property type="entry name" value="HTH_XRE"/>
    <property type="match status" value="1"/>
</dbReference>
<evidence type="ECO:0000313" key="3">
    <source>
        <dbReference type="Proteomes" id="UP001601992"/>
    </source>
</evidence>
<dbReference type="Gene3D" id="1.10.260.40">
    <property type="entry name" value="lambda repressor-like DNA-binding domains"/>
    <property type="match status" value="1"/>
</dbReference>
<dbReference type="Proteomes" id="UP001601992">
    <property type="component" value="Unassembled WGS sequence"/>
</dbReference>
<dbReference type="InterPro" id="IPR043917">
    <property type="entry name" value="DUF5753"/>
</dbReference>
<dbReference type="Pfam" id="PF19054">
    <property type="entry name" value="DUF5753"/>
    <property type="match status" value="1"/>
</dbReference>
<dbReference type="InterPro" id="IPR001387">
    <property type="entry name" value="Cro/C1-type_HTH"/>
</dbReference>
<dbReference type="SMART" id="SM00530">
    <property type="entry name" value="HTH_XRE"/>
    <property type="match status" value="1"/>
</dbReference>
<dbReference type="PROSITE" id="PS50943">
    <property type="entry name" value="HTH_CROC1"/>
    <property type="match status" value="1"/>
</dbReference>
<dbReference type="Pfam" id="PF13560">
    <property type="entry name" value="HTH_31"/>
    <property type="match status" value="1"/>
</dbReference>